<proteinExistence type="predicted"/>
<comment type="caution">
    <text evidence="1">The sequence shown here is derived from an EMBL/GenBank/DDBJ whole genome shotgun (WGS) entry which is preliminary data.</text>
</comment>
<sequence length="82" mass="10190">MNMRSESKEIYGVSVFPVLAVLHQTRRWWVLRDLKDHWNSRHKVIRICRSRGWDDHIRFQNIERQYFMTRTTAKRYQREGVI</sequence>
<dbReference type="EMBL" id="PKLF01000027">
    <property type="protein sequence ID" value="MBE8614467.1"/>
    <property type="molecule type" value="Genomic_DNA"/>
</dbReference>
<dbReference type="AlphaFoldDB" id="A0A8I0Q2E4"/>
<reference evidence="1" key="1">
    <citation type="submission" date="2017-12" db="EMBL/GenBank/DDBJ databases">
        <title>Genome sequencing and analysis.</title>
        <authorList>
            <person name="Huang Y.-T."/>
        </authorList>
    </citation>
    <scope>NUCLEOTIDE SEQUENCE</scope>
    <source>
        <strain evidence="1">VGH116</strain>
    </source>
</reference>
<name>A0A8I0Q2E4_MORMO</name>
<protein>
    <submittedName>
        <fullName evidence="1">Uncharacterized protein</fullName>
    </submittedName>
</protein>
<dbReference type="RefSeq" id="WP_193830303.1">
    <property type="nucleotide sequence ID" value="NZ_PKLF01000027.1"/>
</dbReference>
<dbReference type="Proteomes" id="UP000650477">
    <property type="component" value="Unassembled WGS sequence"/>
</dbReference>
<accession>A0A8I0Q2E4</accession>
<organism evidence="1 2">
    <name type="scientific">Morganella morganii</name>
    <name type="common">Proteus morganii</name>
    <dbReference type="NCBI Taxonomy" id="582"/>
    <lineage>
        <taxon>Bacteria</taxon>
        <taxon>Pseudomonadati</taxon>
        <taxon>Pseudomonadota</taxon>
        <taxon>Gammaproteobacteria</taxon>
        <taxon>Enterobacterales</taxon>
        <taxon>Morganellaceae</taxon>
        <taxon>Morganella</taxon>
    </lineage>
</organism>
<gene>
    <name evidence="1" type="ORF">CYG68_19055</name>
</gene>
<evidence type="ECO:0000313" key="1">
    <source>
        <dbReference type="EMBL" id="MBE8614467.1"/>
    </source>
</evidence>
<evidence type="ECO:0000313" key="2">
    <source>
        <dbReference type="Proteomes" id="UP000650477"/>
    </source>
</evidence>